<evidence type="ECO:0000256" key="1">
    <source>
        <dbReference type="SAM" id="MobiDB-lite"/>
    </source>
</evidence>
<feature type="region of interest" description="Disordered" evidence="1">
    <location>
        <begin position="1"/>
        <end position="69"/>
    </location>
</feature>
<evidence type="ECO:0000313" key="3">
    <source>
        <dbReference type="Proteomes" id="UP001501752"/>
    </source>
</evidence>
<proteinExistence type="predicted"/>
<keyword evidence="3" id="KW-1185">Reference proteome</keyword>
<comment type="caution">
    <text evidence="2">The sequence shown here is derived from an EMBL/GenBank/DDBJ whole genome shotgun (WGS) entry which is preliminary data.</text>
</comment>
<evidence type="ECO:0000313" key="2">
    <source>
        <dbReference type="EMBL" id="GAA4883369.1"/>
    </source>
</evidence>
<organism evidence="2 3">
    <name type="scientific">Kitasatospora terrestris</name>
    <dbReference type="NCBI Taxonomy" id="258051"/>
    <lineage>
        <taxon>Bacteria</taxon>
        <taxon>Bacillati</taxon>
        <taxon>Actinomycetota</taxon>
        <taxon>Actinomycetes</taxon>
        <taxon>Kitasatosporales</taxon>
        <taxon>Streptomycetaceae</taxon>
        <taxon>Kitasatospora</taxon>
    </lineage>
</organism>
<reference evidence="3" key="1">
    <citation type="journal article" date="2019" name="Int. J. Syst. Evol. Microbiol.">
        <title>The Global Catalogue of Microorganisms (GCM) 10K type strain sequencing project: providing services to taxonomists for standard genome sequencing and annotation.</title>
        <authorList>
            <consortium name="The Broad Institute Genomics Platform"/>
            <consortium name="The Broad Institute Genome Sequencing Center for Infectious Disease"/>
            <person name="Wu L."/>
            <person name="Ma J."/>
        </authorList>
    </citation>
    <scope>NUCLEOTIDE SEQUENCE [LARGE SCALE GENOMIC DNA]</scope>
    <source>
        <strain evidence="3">JCM 13006</strain>
    </source>
</reference>
<feature type="compositionally biased region" description="Gly residues" evidence="1">
    <location>
        <begin position="42"/>
        <end position="68"/>
    </location>
</feature>
<gene>
    <name evidence="2" type="ORF">GCM10023235_74880</name>
</gene>
<protein>
    <submittedName>
        <fullName evidence="2">Uncharacterized protein</fullName>
    </submittedName>
</protein>
<accession>A0ABP9EN19</accession>
<dbReference type="Proteomes" id="UP001501752">
    <property type="component" value="Unassembled WGS sequence"/>
</dbReference>
<name>A0ABP9EN19_9ACTN</name>
<dbReference type="EMBL" id="BAABIS010000001">
    <property type="protein sequence ID" value="GAA4883369.1"/>
    <property type="molecule type" value="Genomic_DNA"/>
</dbReference>
<sequence length="116" mass="11524">MRGMDGHPSIRAARGADPTGNSRREDGAPSPAVRIGGASHPRGGGRSGRSGAGRGCGRLGKGGAGGSGTVTAETAVMMSALLRLVPSAHAYPVRVPPRVAAPRIAGSRVAHRGEPS</sequence>